<evidence type="ECO:0000256" key="4">
    <source>
        <dbReference type="ARBA" id="ARBA00022777"/>
    </source>
</evidence>
<dbReference type="GO" id="GO:0008270">
    <property type="term" value="F:zinc ion binding"/>
    <property type="evidence" value="ECO:0007669"/>
    <property type="project" value="UniProtKB-UniRule"/>
</dbReference>
<evidence type="ECO:0000256" key="3">
    <source>
        <dbReference type="ARBA" id="ARBA00022741"/>
    </source>
</evidence>
<keyword evidence="4 5" id="KW-0418">Kinase</keyword>
<dbReference type="KEGG" id="mnh:FG904_02420"/>
<dbReference type="PANTHER" id="PTHR23359">
    <property type="entry name" value="NUCLEOTIDE KINASE"/>
    <property type="match status" value="1"/>
</dbReference>
<evidence type="ECO:0000313" key="10">
    <source>
        <dbReference type="Proteomes" id="UP000305457"/>
    </source>
</evidence>
<dbReference type="AlphaFoldDB" id="A0A5B7XVP1"/>
<dbReference type="HAMAP" id="MF_00235">
    <property type="entry name" value="Adenylate_kinase_Adk"/>
    <property type="match status" value="1"/>
</dbReference>
<evidence type="ECO:0000256" key="7">
    <source>
        <dbReference type="RuleBase" id="RU003331"/>
    </source>
</evidence>
<dbReference type="InterPro" id="IPR000850">
    <property type="entry name" value="Adenylat/UMP-CMP_kin"/>
</dbReference>
<feature type="binding site" evidence="5">
    <location>
        <position position="37"/>
    </location>
    <ligand>
        <name>AMP</name>
        <dbReference type="ChEBI" id="CHEBI:456215"/>
    </ligand>
</feature>
<dbReference type="GO" id="GO:0005524">
    <property type="term" value="F:ATP binding"/>
    <property type="evidence" value="ECO:0007669"/>
    <property type="project" value="UniProtKB-UniRule"/>
</dbReference>
<keyword evidence="5" id="KW-0963">Cytoplasm</keyword>
<comment type="caution">
    <text evidence="5">Lacks conserved residue(s) required for the propagation of feature annotation.</text>
</comment>
<name>A0A5B7XVP1_9MOLU</name>
<evidence type="ECO:0000256" key="5">
    <source>
        <dbReference type="HAMAP-Rule" id="MF_00235"/>
    </source>
</evidence>
<dbReference type="InterPro" id="IPR033690">
    <property type="entry name" value="Adenylat_kinase_CS"/>
</dbReference>
<dbReference type="Pfam" id="PF05191">
    <property type="entry name" value="ADK_lid"/>
    <property type="match status" value="1"/>
</dbReference>
<organism evidence="9 10">
    <name type="scientific">Mycoplasma nasistruthionis</name>
    <dbReference type="NCBI Taxonomy" id="353852"/>
    <lineage>
        <taxon>Bacteria</taxon>
        <taxon>Bacillati</taxon>
        <taxon>Mycoplasmatota</taxon>
        <taxon>Mollicutes</taxon>
        <taxon>Mycoplasmataceae</taxon>
        <taxon>Mycoplasma</taxon>
    </lineage>
</organism>
<comment type="similarity">
    <text evidence="5 6">Belongs to the adenylate kinase family.</text>
</comment>
<feature type="binding site" evidence="5">
    <location>
        <position position="174"/>
    </location>
    <ligand>
        <name>AMP</name>
        <dbReference type="ChEBI" id="CHEBI:456215"/>
    </ligand>
</feature>
<keyword evidence="5" id="KW-0479">Metal-binding</keyword>
<comment type="catalytic activity">
    <reaction evidence="5 7">
        <text>AMP + ATP = 2 ADP</text>
        <dbReference type="Rhea" id="RHEA:12973"/>
        <dbReference type="ChEBI" id="CHEBI:30616"/>
        <dbReference type="ChEBI" id="CHEBI:456215"/>
        <dbReference type="ChEBI" id="CHEBI:456216"/>
        <dbReference type="EC" id="2.7.4.3"/>
    </reaction>
</comment>
<reference evidence="9 10" key="1">
    <citation type="submission" date="2019-06" db="EMBL/GenBank/DDBJ databases">
        <title>Mycoplasma sp. 2F1A isolated from ostrich.</title>
        <authorList>
            <person name="Spergser J."/>
        </authorList>
    </citation>
    <scope>NUCLEOTIDE SEQUENCE [LARGE SCALE GENOMIC DNA]</scope>
    <source>
        <strain evidence="9 10">2F1A</strain>
    </source>
</reference>
<comment type="pathway">
    <text evidence="5">Purine metabolism; AMP biosynthesis via salvage pathway; AMP from ADP: step 1/1.</text>
</comment>
<comment type="subunit">
    <text evidence="5 7">Monomer.</text>
</comment>
<feature type="binding site" evidence="5">
    <location>
        <begin position="92"/>
        <end position="95"/>
    </location>
    <ligand>
        <name>AMP</name>
        <dbReference type="ChEBI" id="CHEBI:456215"/>
    </ligand>
</feature>
<feature type="binding site" evidence="5">
    <location>
        <position position="156"/>
    </location>
    <ligand>
        <name>Zn(2+)</name>
        <dbReference type="ChEBI" id="CHEBI:29105"/>
        <note>structural</note>
    </ligand>
</feature>
<evidence type="ECO:0000259" key="8">
    <source>
        <dbReference type="Pfam" id="PF05191"/>
    </source>
</evidence>
<dbReference type="GO" id="GO:0044209">
    <property type="term" value="P:AMP salvage"/>
    <property type="evidence" value="ECO:0007669"/>
    <property type="project" value="UniProtKB-UniRule"/>
</dbReference>
<evidence type="ECO:0000313" key="9">
    <source>
        <dbReference type="EMBL" id="QCZ36849.1"/>
    </source>
</evidence>
<keyword evidence="5" id="KW-0862">Zinc</keyword>
<dbReference type="GO" id="GO:0004017">
    <property type="term" value="F:AMP kinase activity"/>
    <property type="evidence" value="ECO:0007669"/>
    <property type="project" value="UniProtKB-UniRule"/>
</dbReference>
<dbReference type="CDD" id="cd01428">
    <property type="entry name" value="ADK"/>
    <property type="match status" value="1"/>
</dbReference>
<comment type="subcellular location">
    <subcellularLocation>
        <location evidence="5 7">Cytoplasm</location>
    </subcellularLocation>
</comment>
<feature type="binding site" evidence="5">
    <location>
        <position position="130"/>
    </location>
    <ligand>
        <name>ATP</name>
        <dbReference type="ChEBI" id="CHEBI:30616"/>
    </ligand>
</feature>
<dbReference type="PRINTS" id="PR00094">
    <property type="entry name" value="ADENYLTKNASE"/>
</dbReference>
<feature type="binding site" evidence="5">
    <location>
        <begin position="16"/>
        <end position="21"/>
    </location>
    <ligand>
        <name>ATP</name>
        <dbReference type="ChEBI" id="CHEBI:30616"/>
    </ligand>
</feature>
<keyword evidence="1 5" id="KW-0808">Transferase</keyword>
<feature type="binding site" evidence="5">
    <location>
        <position position="136"/>
    </location>
    <ligand>
        <name>Zn(2+)</name>
        <dbReference type="ChEBI" id="CHEBI:29105"/>
        <note>structural</note>
    </ligand>
</feature>
<dbReference type="InterPro" id="IPR007862">
    <property type="entry name" value="Adenylate_kinase_lid-dom"/>
</dbReference>
<comment type="domain">
    <text evidence="5">Consists of three domains, a large central CORE domain and two small peripheral domains, NMPbind and LID, which undergo movements during catalysis. The LID domain closes over the site of phosphoryl transfer upon ATP binding. Assembling and dissambling the active center during each catalytic cycle provides an effective means to prevent ATP hydrolysis. Some bacteria have evolved a zinc-coordinating structure that stabilizes the LID domain.</text>
</comment>
<comment type="function">
    <text evidence="5">Catalyzes the reversible transfer of the terminal phosphate group between ATP and AMP. Plays an important role in cellular energy homeostasis and in adenine nucleotide metabolism.</text>
</comment>
<feature type="domain" description="Adenylate kinase active site lid" evidence="8">
    <location>
        <begin position="130"/>
        <end position="165"/>
    </location>
</feature>
<keyword evidence="2 5" id="KW-0545">Nucleotide biosynthesis</keyword>
<dbReference type="UniPathway" id="UPA00588">
    <property type="reaction ID" value="UER00649"/>
</dbReference>
<dbReference type="PROSITE" id="PS00113">
    <property type="entry name" value="ADENYLATE_KINASE"/>
    <property type="match status" value="1"/>
</dbReference>
<dbReference type="OrthoDB" id="9805030at2"/>
<feature type="region of interest" description="LID" evidence="5">
    <location>
        <begin position="129"/>
        <end position="166"/>
    </location>
</feature>
<dbReference type="RefSeq" id="WP_139592330.1">
    <property type="nucleotide sequence ID" value="NZ_CP040825.1"/>
</dbReference>
<feature type="binding site" evidence="5">
    <location>
        <position position="42"/>
    </location>
    <ligand>
        <name>AMP</name>
        <dbReference type="ChEBI" id="CHEBI:456215"/>
    </ligand>
</feature>
<dbReference type="EMBL" id="CP040825">
    <property type="protein sequence ID" value="QCZ36849.1"/>
    <property type="molecule type" value="Genomic_DNA"/>
</dbReference>
<feature type="binding site" evidence="5">
    <location>
        <position position="202"/>
    </location>
    <ligand>
        <name>ATP</name>
        <dbReference type="ChEBI" id="CHEBI:30616"/>
    </ligand>
</feature>
<proteinExistence type="inferred from homology"/>
<keyword evidence="5 7" id="KW-0067">ATP-binding</keyword>
<dbReference type="Proteomes" id="UP000305457">
    <property type="component" value="Chromosome"/>
</dbReference>
<dbReference type="GO" id="GO:0005737">
    <property type="term" value="C:cytoplasm"/>
    <property type="evidence" value="ECO:0007669"/>
    <property type="project" value="UniProtKB-SubCell"/>
</dbReference>
<accession>A0A5B7XVP1</accession>
<gene>
    <name evidence="5" type="primary">adk</name>
    <name evidence="9" type="ORF">FG904_02420</name>
</gene>
<feature type="binding site" evidence="5">
    <location>
        <position position="133"/>
    </location>
    <ligand>
        <name>Zn(2+)</name>
        <dbReference type="ChEBI" id="CHEBI:29105"/>
        <note>structural</note>
    </ligand>
</feature>
<dbReference type="NCBIfam" id="TIGR01351">
    <property type="entry name" value="adk"/>
    <property type="match status" value="1"/>
</dbReference>
<feature type="binding site" evidence="5">
    <location>
        <position position="163"/>
    </location>
    <ligand>
        <name>AMP</name>
        <dbReference type="ChEBI" id="CHEBI:456215"/>
    </ligand>
</feature>
<dbReference type="EC" id="2.7.4.3" evidence="5 7"/>
<feature type="region of interest" description="NMP" evidence="5">
    <location>
        <begin position="36"/>
        <end position="65"/>
    </location>
</feature>
<feature type="binding site" evidence="5">
    <location>
        <position position="99"/>
    </location>
    <ligand>
        <name>AMP</name>
        <dbReference type="ChEBI" id="CHEBI:456215"/>
    </ligand>
</feature>
<protein>
    <recommendedName>
        <fullName evidence="5 7">Adenylate kinase</fullName>
        <shortName evidence="5">AK</shortName>
        <ecNumber evidence="5 7">2.7.4.3</ecNumber>
    </recommendedName>
    <alternativeName>
        <fullName evidence="5">ATP-AMP transphosphorylase</fullName>
    </alternativeName>
    <alternativeName>
        <fullName evidence="5">ATP:AMP phosphotransferase</fullName>
    </alternativeName>
    <alternativeName>
        <fullName evidence="5">Adenylate monophosphate kinase</fullName>
    </alternativeName>
</protein>
<keyword evidence="3 5" id="KW-0547">Nucleotide-binding</keyword>
<dbReference type="InterPro" id="IPR006259">
    <property type="entry name" value="Adenyl_kin_sub"/>
</dbReference>
<sequence length="221" mass="24596">MIKQINKNVLLMGQPGAGKGTVAGVLTQKSNLLHLSTGNIFRQEISNQTELGLKVKDIVTSGGYVPDEITNQIVKNAITKLKDNGEYFILDGFPRTSDQAKFLSSLPGFDFVVFELVVSKEIILERLNGRRLCPTCSAGYHIKYQPPKVDGLCDKDSSVLIQRADDAEDKIIERLKVYDEKTLPLLNFYQSNGELIQIDASLKPEEVADKILEILEKNSKI</sequence>
<evidence type="ECO:0000256" key="2">
    <source>
        <dbReference type="ARBA" id="ARBA00022727"/>
    </source>
</evidence>
<dbReference type="Gene3D" id="3.40.50.300">
    <property type="entry name" value="P-loop containing nucleotide triphosphate hydrolases"/>
    <property type="match status" value="1"/>
</dbReference>
<evidence type="ECO:0000256" key="1">
    <source>
        <dbReference type="ARBA" id="ARBA00022679"/>
    </source>
</evidence>
<dbReference type="Pfam" id="PF00406">
    <property type="entry name" value="ADK"/>
    <property type="match status" value="1"/>
</dbReference>
<dbReference type="InterPro" id="IPR027417">
    <property type="entry name" value="P-loop_NTPase"/>
</dbReference>
<dbReference type="SUPFAM" id="SSF52540">
    <property type="entry name" value="P-loop containing nucleoside triphosphate hydrolases"/>
    <property type="match status" value="1"/>
</dbReference>
<evidence type="ECO:0000256" key="6">
    <source>
        <dbReference type="RuleBase" id="RU003330"/>
    </source>
</evidence>
<feature type="binding site" evidence="5">
    <location>
        <begin position="63"/>
        <end position="65"/>
    </location>
    <ligand>
        <name>AMP</name>
        <dbReference type="ChEBI" id="CHEBI:456215"/>
    </ligand>
</feature>
<feature type="binding site" evidence="5">
    <location>
        <position position="153"/>
    </location>
    <ligand>
        <name>Zn(2+)</name>
        <dbReference type="ChEBI" id="CHEBI:29105"/>
        <note>structural</note>
    </ligand>
</feature>